<sequence>MPPLVLGRRQDAHDEEEVQHIIAPGTLGKPARPPAQMDSFLSDLDPRISRHLPTCLGLCVLLSSVVILWAMGIFSAGRREALDPGPPAVVRVQAPMHGASPSSPGEGASVPVAQEQAVPSPGAASAAAGEQGVAEEQPAPSHAGAPAAADGEGRSEEQPAPSPGGAAAAAGGQGTAEADEAKLVCNATSGEMETCRCEGRSIGPGTTGDFAHDAVLASGFSSKSSSVSFWNFTCFQYGQEIGLGRFRAKAALVVNVASAGAGAGSYDAMQELLRRHTEAGLRLIAVPSNQFGDGEAPHSSRCERAFLYRKVGARPGTFPVLDKMQVNGDQAAPFYTFLKAQRPLATWNSTAPAGGPAGELAGNFEKFLVNSAGQVVGRYGVSAPLKEFEQEIARLLE</sequence>
<keyword evidence="5" id="KW-1133">Transmembrane helix</keyword>
<dbReference type="Pfam" id="PF00255">
    <property type="entry name" value="GSHPx"/>
    <property type="match status" value="1"/>
</dbReference>
<evidence type="ECO:0000256" key="4">
    <source>
        <dbReference type="SAM" id="MobiDB-lite"/>
    </source>
</evidence>
<dbReference type="GO" id="GO:0004601">
    <property type="term" value="F:peroxidase activity"/>
    <property type="evidence" value="ECO:0007669"/>
    <property type="project" value="UniProtKB-KW"/>
</dbReference>
<keyword evidence="2" id="KW-0575">Peroxidase</keyword>
<reference evidence="6" key="1">
    <citation type="submission" date="2021-01" db="EMBL/GenBank/DDBJ databases">
        <authorList>
            <person name="Corre E."/>
            <person name="Pelletier E."/>
            <person name="Niang G."/>
            <person name="Scheremetjew M."/>
            <person name="Finn R."/>
            <person name="Kale V."/>
            <person name="Holt S."/>
            <person name="Cochrane G."/>
            <person name="Meng A."/>
            <person name="Brown T."/>
            <person name="Cohen L."/>
        </authorList>
    </citation>
    <scope>NUCLEOTIDE SEQUENCE</scope>
    <source>
        <strain evidence="6">CCMP3105</strain>
    </source>
</reference>
<keyword evidence="3" id="KW-0560">Oxidoreductase</keyword>
<dbReference type="PROSITE" id="PS51355">
    <property type="entry name" value="GLUTATHIONE_PEROXID_3"/>
    <property type="match status" value="1"/>
</dbReference>
<dbReference type="AlphaFoldDB" id="A0A7S4S312"/>
<feature type="transmembrane region" description="Helical" evidence="5">
    <location>
        <begin position="55"/>
        <end position="74"/>
    </location>
</feature>
<keyword evidence="5" id="KW-0472">Membrane</keyword>
<comment type="similarity">
    <text evidence="1">Belongs to the glutathione peroxidase family.</text>
</comment>
<dbReference type="Gene3D" id="3.40.30.10">
    <property type="entry name" value="Glutaredoxin"/>
    <property type="match status" value="1"/>
</dbReference>
<evidence type="ECO:0000256" key="3">
    <source>
        <dbReference type="ARBA" id="ARBA00023002"/>
    </source>
</evidence>
<evidence type="ECO:0008006" key="7">
    <source>
        <dbReference type="Google" id="ProtNLM"/>
    </source>
</evidence>
<protein>
    <recommendedName>
        <fullName evidence="7">Glutathione peroxidase</fullName>
    </recommendedName>
</protein>
<dbReference type="GO" id="GO:0006979">
    <property type="term" value="P:response to oxidative stress"/>
    <property type="evidence" value="ECO:0007669"/>
    <property type="project" value="InterPro"/>
</dbReference>
<feature type="region of interest" description="Disordered" evidence="4">
    <location>
        <begin position="95"/>
        <end position="175"/>
    </location>
</feature>
<accession>A0A7S4S312</accession>
<dbReference type="EMBL" id="HBNR01062854">
    <property type="protein sequence ID" value="CAE4633066.1"/>
    <property type="molecule type" value="Transcribed_RNA"/>
</dbReference>
<dbReference type="PANTHER" id="PTHR11592">
    <property type="entry name" value="GLUTATHIONE PEROXIDASE"/>
    <property type="match status" value="1"/>
</dbReference>
<organism evidence="6">
    <name type="scientific">Alexandrium monilatum</name>
    <dbReference type="NCBI Taxonomy" id="311494"/>
    <lineage>
        <taxon>Eukaryota</taxon>
        <taxon>Sar</taxon>
        <taxon>Alveolata</taxon>
        <taxon>Dinophyceae</taxon>
        <taxon>Gonyaulacales</taxon>
        <taxon>Pyrocystaceae</taxon>
        <taxon>Alexandrium</taxon>
    </lineage>
</organism>
<name>A0A7S4S312_9DINO</name>
<dbReference type="SUPFAM" id="SSF52833">
    <property type="entry name" value="Thioredoxin-like"/>
    <property type="match status" value="1"/>
</dbReference>
<evidence type="ECO:0000256" key="1">
    <source>
        <dbReference type="ARBA" id="ARBA00006926"/>
    </source>
</evidence>
<evidence type="ECO:0000256" key="5">
    <source>
        <dbReference type="SAM" id="Phobius"/>
    </source>
</evidence>
<keyword evidence="5" id="KW-0812">Transmembrane</keyword>
<dbReference type="PANTHER" id="PTHR11592:SF78">
    <property type="entry name" value="GLUTATHIONE PEROXIDASE"/>
    <property type="match status" value="1"/>
</dbReference>
<evidence type="ECO:0000313" key="6">
    <source>
        <dbReference type="EMBL" id="CAE4633066.1"/>
    </source>
</evidence>
<proteinExistence type="inferred from homology"/>
<dbReference type="InterPro" id="IPR036249">
    <property type="entry name" value="Thioredoxin-like_sf"/>
</dbReference>
<evidence type="ECO:0000256" key="2">
    <source>
        <dbReference type="ARBA" id="ARBA00022559"/>
    </source>
</evidence>
<feature type="compositionally biased region" description="Low complexity" evidence="4">
    <location>
        <begin position="98"/>
        <end position="149"/>
    </location>
</feature>
<dbReference type="InterPro" id="IPR000889">
    <property type="entry name" value="Glutathione_peroxidase"/>
</dbReference>
<gene>
    <name evidence="6" type="ORF">AMON00008_LOCUS44327</name>
</gene>